<dbReference type="NCBIfam" id="TIGR00152">
    <property type="entry name" value="dephospho-CoA kinase"/>
    <property type="match status" value="1"/>
</dbReference>
<dbReference type="GeneID" id="34301685"/>
<dbReference type="PANTHER" id="PTHR10695">
    <property type="entry name" value="DEPHOSPHO-COA KINASE-RELATED"/>
    <property type="match status" value="1"/>
</dbReference>
<organism evidence="11 13">
    <name type="scientific">Leuconostoc gasicomitatum</name>
    <dbReference type="NCBI Taxonomy" id="115778"/>
    <lineage>
        <taxon>Bacteria</taxon>
        <taxon>Bacillati</taxon>
        <taxon>Bacillota</taxon>
        <taxon>Bacilli</taxon>
        <taxon>Lactobacillales</taxon>
        <taxon>Lactobacillaceae</taxon>
        <taxon>Leuconostoc</taxon>
        <taxon>Leuconostoc gelidum group</taxon>
    </lineage>
</organism>
<dbReference type="InterPro" id="IPR027417">
    <property type="entry name" value="P-loop_NTPase"/>
</dbReference>
<accession>A0A9Q3SYY1</accession>
<dbReference type="RefSeq" id="WP_010382831.1">
    <property type="nucleotide sequence ID" value="NZ_BPKT01000007.1"/>
</dbReference>
<dbReference type="EMBL" id="JAHBFI010000016">
    <property type="protein sequence ID" value="MBZ5962748.1"/>
    <property type="molecule type" value="Genomic_DNA"/>
</dbReference>
<proteinExistence type="inferred from homology"/>
<dbReference type="Gene3D" id="3.40.50.300">
    <property type="entry name" value="P-loop containing nucleotide triphosphate hydrolases"/>
    <property type="match status" value="1"/>
</dbReference>
<evidence type="ECO:0000313" key="11">
    <source>
        <dbReference type="EMBL" id="MBZ5962748.1"/>
    </source>
</evidence>
<evidence type="ECO:0000256" key="1">
    <source>
        <dbReference type="ARBA" id="ARBA00009018"/>
    </source>
</evidence>
<evidence type="ECO:0000256" key="3">
    <source>
        <dbReference type="ARBA" id="ARBA00022679"/>
    </source>
</evidence>
<dbReference type="Proteomes" id="UP000752647">
    <property type="component" value="Unassembled WGS sequence"/>
</dbReference>
<dbReference type="HAMAP" id="MF_00376">
    <property type="entry name" value="Dephospho_CoA_kinase"/>
    <property type="match status" value="1"/>
</dbReference>
<comment type="subcellular location">
    <subcellularLocation>
        <location evidence="8">Cytoplasm</location>
    </subcellularLocation>
</comment>
<dbReference type="Proteomes" id="UP000199271">
    <property type="component" value="Unassembled WGS sequence"/>
</dbReference>
<dbReference type="InterPro" id="IPR001977">
    <property type="entry name" value="Depp_CoAkinase"/>
</dbReference>
<dbReference type="PANTHER" id="PTHR10695:SF46">
    <property type="entry name" value="BIFUNCTIONAL COENZYME A SYNTHASE-RELATED"/>
    <property type="match status" value="1"/>
</dbReference>
<evidence type="ECO:0000256" key="7">
    <source>
        <dbReference type="ARBA" id="ARBA00022993"/>
    </source>
</evidence>
<keyword evidence="12" id="KW-1185">Reference proteome</keyword>
<dbReference type="GO" id="GO:0015937">
    <property type="term" value="P:coenzyme A biosynthetic process"/>
    <property type="evidence" value="ECO:0007669"/>
    <property type="project" value="UniProtKB-UniRule"/>
</dbReference>
<name>A0A9Q3SYY1_9LACO</name>
<evidence type="ECO:0000256" key="5">
    <source>
        <dbReference type="ARBA" id="ARBA00022777"/>
    </source>
</evidence>
<dbReference type="FunFam" id="3.40.50.300:FF:000991">
    <property type="entry name" value="Dephospho-CoA kinase"/>
    <property type="match status" value="1"/>
</dbReference>
<dbReference type="GO" id="GO:0004140">
    <property type="term" value="F:dephospho-CoA kinase activity"/>
    <property type="evidence" value="ECO:0007669"/>
    <property type="project" value="UniProtKB-UniRule"/>
</dbReference>
<evidence type="ECO:0000313" key="12">
    <source>
        <dbReference type="Proteomes" id="UP000199271"/>
    </source>
</evidence>
<protein>
    <recommendedName>
        <fullName evidence="8 9">Dephospho-CoA kinase</fullName>
        <ecNumber evidence="8 9">2.7.1.24</ecNumber>
    </recommendedName>
    <alternativeName>
        <fullName evidence="8">Dephosphocoenzyme A kinase</fullName>
    </alternativeName>
</protein>
<evidence type="ECO:0000256" key="2">
    <source>
        <dbReference type="ARBA" id="ARBA00022490"/>
    </source>
</evidence>
<keyword evidence="6 8" id="KW-0067">ATP-binding</keyword>
<evidence type="ECO:0000313" key="13">
    <source>
        <dbReference type="Proteomes" id="UP000752647"/>
    </source>
</evidence>
<dbReference type="GO" id="GO:0005737">
    <property type="term" value="C:cytoplasm"/>
    <property type="evidence" value="ECO:0007669"/>
    <property type="project" value="UniProtKB-SubCell"/>
</dbReference>
<dbReference type="GO" id="GO:0005524">
    <property type="term" value="F:ATP binding"/>
    <property type="evidence" value="ECO:0007669"/>
    <property type="project" value="UniProtKB-UniRule"/>
</dbReference>
<reference evidence="10 12" key="1">
    <citation type="submission" date="2015-12" db="EMBL/GenBank/DDBJ databases">
        <authorList>
            <person name="Andreevskaya M."/>
        </authorList>
    </citation>
    <scope>NUCLEOTIDE SEQUENCE [LARGE SCALE GENOMIC DNA]</scope>
    <source>
        <strain evidence="10 12">C122c</strain>
    </source>
</reference>
<comment type="function">
    <text evidence="8">Catalyzes the phosphorylation of the 3'-hydroxyl group of dephosphocoenzyme A to form coenzyme A.</text>
</comment>
<keyword evidence="3 8" id="KW-0808">Transferase</keyword>
<comment type="pathway">
    <text evidence="8">Cofactor biosynthesis; coenzyme A biosynthesis; CoA from (R)-pantothenate: step 5/5.</text>
</comment>
<evidence type="ECO:0000256" key="6">
    <source>
        <dbReference type="ARBA" id="ARBA00022840"/>
    </source>
</evidence>
<evidence type="ECO:0000256" key="4">
    <source>
        <dbReference type="ARBA" id="ARBA00022741"/>
    </source>
</evidence>
<dbReference type="CDD" id="cd02022">
    <property type="entry name" value="DPCK"/>
    <property type="match status" value="1"/>
</dbReference>
<dbReference type="OMA" id="CQMDIEQ"/>
<comment type="caution">
    <text evidence="11">The sequence shown here is derived from an EMBL/GenBank/DDBJ whole genome shotgun (WGS) entry which is preliminary data.</text>
</comment>
<keyword evidence="5 8" id="KW-0418">Kinase</keyword>
<evidence type="ECO:0000313" key="10">
    <source>
        <dbReference type="EMBL" id="CUW11410.1"/>
    </source>
</evidence>
<comment type="similarity">
    <text evidence="1 8">Belongs to the CoaE family.</text>
</comment>
<dbReference type="EMBL" id="FBSY01000007">
    <property type="protein sequence ID" value="CUW11410.1"/>
    <property type="molecule type" value="Genomic_DNA"/>
</dbReference>
<dbReference type="AlphaFoldDB" id="A0A9Q3SYY1"/>
<gene>
    <name evidence="8 11" type="primary">coaE</name>
    <name evidence="10" type="ORF">C122C_0932</name>
    <name evidence="11" type="ORF">KIJ12_06270</name>
</gene>
<feature type="binding site" evidence="8">
    <location>
        <begin position="11"/>
        <end position="16"/>
    </location>
    <ligand>
        <name>ATP</name>
        <dbReference type="ChEBI" id="CHEBI:30616"/>
    </ligand>
</feature>
<keyword evidence="4 8" id="KW-0547">Nucleotide-binding</keyword>
<dbReference type="Pfam" id="PF01121">
    <property type="entry name" value="CoaE"/>
    <property type="match status" value="1"/>
</dbReference>
<keyword evidence="2 8" id="KW-0963">Cytoplasm</keyword>
<evidence type="ECO:0000256" key="9">
    <source>
        <dbReference type="NCBIfam" id="TIGR00152"/>
    </source>
</evidence>
<keyword evidence="7 8" id="KW-0173">Coenzyme A biosynthesis</keyword>
<dbReference type="EC" id="2.7.1.24" evidence="8 9"/>
<reference evidence="11" key="2">
    <citation type="submission" date="2021-05" db="EMBL/GenBank/DDBJ databases">
        <title>Pangenome of Leuconostoc gelidum warrants species status for Leuconostoc gelidum subsp. gasicomitatum.</title>
        <authorList>
            <person name="Johansson P."/>
            <person name="Sade E."/>
            <person name="Hultman J."/>
            <person name="Auvinen P."/>
            <person name="Bjorkroth J."/>
        </authorList>
    </citation>
    <scope>NUCLEOTIDE SEQUENCE</scope>
    <source>
        <strain evidence="11">A.21.4</strain>
    </source>
</reference>
<comment type="catalytic activity">
    <reaction evidence="8">
        <text>3'-dephospho-CoA + ATP = ADP + CoA + H(+)</text>
        <dbReference type="Rhea" id="RHEA:18245"/>
        <dbReference type="ChEBI" id="CHEBI:15378"/>
        <dbReference type="ChEBI" id="CHEBI:30616"/>
        <dbReference type="ChEBI" id="CHEBI:57287"/>
        <dbReference type="ChEBI" id="CHEBI:57328"/>
        <dbReference type="ChEBI" id="CHEBI:456216"/>
        <dbReference type="EC" id="2.7.1.24"/>
    </reaction>
</comment>
<dbReference type="SUPFAM" id="SSF52540">
    <property type="entry name" value="P-loop containing nucleoside triphosphate hydrolases"/>
    <property type="match status" value="1"/>
</dbReference>
<dbReference type="PROSITE" id="PS51219">
    <property type="entry name" value="DPCK"/>
    <property type="match status" value="1"/>
</dbReference>
<evidence type="ECO:0000256" key="8">
    <source>
        <dbReference type="HAMAP-Rule" id="MF_00376"/>
    </source>
</evidence>
<sequence>MLIIGLTGGIGTGKSTVSKILRDAGFPIVDADVVAREVVEPGTHTLENIKLTFGPDIIKNGMLDRHKLGDIVFSNKAELTRLNAIMQPVINSAMADKIAFWRSQKVPVLIIDVPLLFERGYKNNDYIDKVVVVTTDSQTQINRVKARDNLDDAKAKNRINSQMPLADKIARADYVLDNNGDQAFLEKQIKNLMTELKEIAPKYGTK</sequence>